<evidence type="ECO:0000256" key="1">
    <source>
        <dbReference type="SAM" id="Phobius"/>
    </source>
</evidence>
<organism evidence="2 3">
    <name type="scientific">Spraguea lophii (strain 42_110)</name>
    <name type="common">Microsporidian parasite</name>
    <dbReference type="NCBI Taxonomy" id="1358809"/>
    <lineage>
        <taxon>Eukaryota</taxon>
        <taxon>Fungi</taxon>
        <taxon>Fungi incertae sedis</taxon>
        <taxon>Microsporidia</taxon>
        <taxon>Spragueidae</taxon>
        <taxon>Spraguea</taxon>
    </lineage>
</organism>
<dbReference type="EMBL" id="ATCN01000367">
    <property type="protein sequence ID" value="EPR79180.1"/>
    <property type="molecule type" value="Genomic_DNA"/>
</dbReference>
<dbReference type="AlphaFoldDB" id="S7W8J1"/>
<name>S7W8J1_SPRLO</name>
<evidence type="ECO:0000313" key="2">
    <source>
        <dbReference type="EMBL" id="EPR79180.1"/>
    </source>
</evidence>
<accession>S7W8J1</accession>
<keyword evidence="1" id="KW-0812">Transmembrane</keyword>
<evidence type="ECO:0000313" key="3">
    <source>
        <dbReference type="Proteomes" id="UP000014978"/>
    </source>
</evidence>
<reference evidence="3" key="1">
    <citation type="journal article" date="2013" name="PLoS Genet.">
        <title>The genome of Spraguea lophii and the basis of host-microsporidian interactions.</title>
        <authorList>
            <person name="Campbell S.E."/>
            <person name="Williams T.A."/>
            <person name="Yousuf A."/>
            <person name="Soanes D.M."/>
            <person name="Paszkiewicz K.H."/>
            <person name="Williams B.A.P."/>
        </authorList>
    </citation>
    <scope>NUCLEOTIDE SEQUENCE [LARGE SCALE GENOMIC DNA]</scope>
    <source>
        <strain evidence="3">42_110</strain>
    </source>
</reference>
<keyword evidence="1" id="KW-0472">Membrane</keyword>
<gene>
    <name evidence="2" type="ORF">SLOPH_862</name>
</gene>
<keyword evidence="3" id="KW-1185">Reference proteome</keyword>
<keyword evidence="1" id="KW-1133">Transmembrane helix</keyword>
<dbReference type="Proteomes" id="UP000014978">
    <property type="component" value="Unassembled WGS sequence"/>
</dbReference>
<sequence length="102" mass="12157">MSKGLKLLHISINKLLIFIGMTSKRLKKTYIILTDSHRECNLRYCSQSFGKNTQLRFLEEYEFNLHTNILYVILLKILMLSAISFFKKARIYLYVLYLSWKA</sequence>
<proteinExistence type="predicted"/>
<protein>
    <submittedName>
        <fullName evidence="2">Uncharacterized protein</fullName>
    </submittedName>
</protein>
<dbReference type="VEuPathDB" id="MicrosporidiaDB:SLOPH_862"/>
<dbReference type="InParanoid" id="S7W8J1"/>
<feature type="transmembrane region" description="Helical" evidence="1">
    <location>
        <begin position="69"/>
        <end position="86"/>
    </location>
</feature>
<comment type="caution">
    <text evidence="2">The sequence shown here is derived from an EMBL/GenBank/DDBJ whole genome shotgun (WGS) entry which is preliminary data.</text>
</comment>
<dbReference type="HOGENOM" id="CLU_2279310_0_0_1"/>